<dbReference type="InterPro" id="IPR005113">
    <property type="entry name" value="uDENN_dom"/>
</dbReference>
<dbReference type="InterPro" id="IPR002219">
    <property type="entry name" value="PKC_DAG/PE"/>
</dbReference>
<dbReference type="Pfam" id="PF03456">
    <property type="entry name" value="uDENN"/>
    <property type="match status" value="1"/>
</dbReference>
<feature type="compositionally biased region" description="Basic and acidic residues" evidence="5">
    <location>
        <begin position="725"/>
        <end position="740"/>
    </location>
</feature>
<dbReference type="PROSITE" id="PS50003">
    <property type="entry name" value="PH_DOMAIN"/>
    <property type="match status" value="1"/>
</dbReference>
<dbReference type="CDD" id="cd01235">
    <property type="entry name" value="PH_Sbf1_hMTMR5"/>
    <property type="match status" value="1"/>
</dbReference>
<dbReference type="InterPro" id="IPR004182">
    <property type="entry name" value="GRAM"/>
</dbReference>
<dbReference type="PROSITE" id="PS50211">
    <property type="entry name" value="DENN"/>
    <property type="match status" value="1"/>
</dbReference>
<dbReference type="OrthoDB" id="74314at2759"/>
<dbReference type="SMART" id="SM00801">
    <property type="entry name" value="dDENN"/>
    <property type="match status" value="1"/>
</dbReference>
<feature type="domain" description="Phorbol-ester/DAG-type" evidence="7">
    <location>
        <begin position="1720"/>
        <end position="1770"/>
    </location>
</feature>
<dbReference type="GO" id="GO:0005737">
    <property type="term" value="C:cytoplasm"/>
    <property type="evidence" value="ECO:0007669"/>
    <property type="project" value="TreeGrafter"/>
</dbReference>
<dbReference type="OMA" id="NCINCIF"/>
<accession>R7VL69</accession>
<feature type="domain" description="PH" evidence="6">
    <location>
        <begin position="1809"/>
        <end position="1913"/>
    </location>
</feature>
<dbReference type="STRING" id="283909.R7VL69"/>
<dbReference type="SUPFAM" id="SSF57889">
    <property type="entry name" value="Cysteine-rich domain"/>
    <property type="match status" value="1"/>
</dbReference>
<feature type="domain" description="Myotubularin phosphatase" evidence="9">
    <location>
        <begin position="1120"/>
        <end position="1585"/>
    </location>
</feature>
<dbReference type="SMART" id="SM00800">
    <property type="entry name" value="uDENN"/>
    <property type="match status" value="1"/>
</dbReference>
<dbReference type="SMART" id="SM00109">
    <property type="entry name" value="C1"/>
    <property type="match status" value="1"/>
</dbReference>
<dbReference type="CDD" id="cd20827">
    <property type="entry name" value="C1_Sbf-like"/>
    <property type="match status" value="1"/>
</dbReference>
<evidence type="ECO:0000259" key="8">
    <source>
        <dbReference type="PROSITE" id="PS50211"/>
    </source>
</evidence>
<dbReference type="EnsemblMetazoa" id="CapteT211961">
    <property type="protein sequence ID" value="CapteP211961"/>
    <property type="gene ID" value="CapteG211961"/>
</dbReference>
<dbReference type="SMART" id="SM00568">
    <property type="entry name" value="GRAM"/>
    <property type="match status" value="1"/>
</dbReference>
<evidence type="ECO:0000256" key="4">
    <source>
        <dbReference type="ARBA" id="ARBA00022833"/>
    </source>
</evidence>
<feature type="domain" description="UDENN" evidence="8">
    <location>
        <begin position="6"/>
        <end position="438"/>
    </location>
</feature>
<dbReference type="FunCoup" id="R7VL69">
    <property type="interactions" value="1495"/>
</dbReference>
<evidence type="ECO:0000256" key="2">
    <source>
        <dbReference type="ARBA" id="ARBA00022553"/>
    </source>
</evidence>
<dbReference type="FunFam" id="3.40.50.11500:FF:000006">
    <property type="entry name" value="SET binding factor 2"/>
    <property type="match status" value="1"/>
</dbReference>
<sequence>MSRLADYFVVVGYDHEKSAGSGEGCGHILQKFPEKDWENCPFTPGIEQFCQPTGWLLSAQKLPATYFVSVLTDIEADRHYCACLTFSEDVAVVPSQVDEDEEEGEKGPGTPNGGSSKALVHSARMFAPKSLVLVSRLNYFETFRNCLGLIYTVYLENMQVELETLIGNILGCIQVPPPGGPQVRFSIGAGDRQALQPPLCSTLPFTHIDVALFFQHLGISNALMVFCAAMTDHKVLFHSQSYSRLTSASHAVTSLMYPLKYSYVYIPLLPVGLMEVLNTPTPFIAGVHSSLRPDFSELLDVIVVDLDGGSVVLPERVVLPMMPEPLLSRMRRCLNMILLPDLLAADYAFPSPPSKQQPQEMVDKEIGAIFLRMFAELFFGYRSCLTIIRIHPEPVITFHKANFLGHRGLVDDDFTTRVLDSMSFNAFVAERGPPYRVCDIFDEVFASMPDMLKIEEENPDRLLHNIRDLAQQLYTNENPNPQPYAQKIAKPPEGAHTRVHQPIFPTLDRQKISDIIEEGIAKHSLKSKLSQIRPLQPRIVPIGSHVSCAQDRAHIVSTMSRRLEVLRNCVTFIFDNKISDARKIFPAVLRALKTKEARLALVSELSYHVQSNRSMLEHQQFDLVVRLLNCALQNDSNMDEYGVAAAILPLATSFCRKLCTGVIQFAYTCIQEHAVWASNQFWEASFYLDVQHQIRLLYLPKFEEHMLPEHHSSRQMNGSATSPVSHRENKRTTPDSSRRLTFRPRDISALEIAAEQLRTWNSLSKESQLEMISNEESTVYSQAIHYSNRMVYMRVPLDVSKSIKDGVISGLEGESTSSNITNSLAESDSFDAESGFDEQEVSEIGNNVVKFVSRFVDKVCTESGVSSDHIKSLHQMIPGVVAMHIETLEAVHQESKRLPPIQKPKILVPTLLPGEEIVMEGLRVFITFDGREEGAGNNMGGPALLPAEGAIFLTTYRVLFKGTPCDPLVCEQVVCRSFPVSSLVREKKINVQYLAHLDHWLQEGLQLRSSTFQLLKIAFDEEVNSDDIETFRKLLHKVRNPVTVLNTFAFTGHILSEPSQLGSKKEKNASLKGFAKRTLMKTAKKAGFKSKDSTSSSKRPKFVVPTPPMARKNDAKCIDRLAERCYSRDYNRLGLGCLNACPQQQRIQRAEPFRISLVNTSYAVCRSYPSVLVVPQSVGDESLRRFSRSHRQYRFPVVTWRHPTTKAVLLRSSGFHGKSVMGMLKHHNTSSSGSSEPTASFEQEKYIGALVAATPTVPKNSHRRSAFRRALGSIRHSFGKGSLHKAALYVLGEKTQMKGIKLDSFPKCDFIPVDYFEVRHVKSSFKKLLRACAPSSVPSSSGEGERSFLKAIEDSEWLRQLQGIMQIAGATVDLLDVQGSSVMLCLEDGWDFTTQVVSIAQLCLDPFYRTVEGFRILIEKEWLAFGHRFTHRSNQTAANQASGFAPIFLQFLDVVHQIHNQFPLSFEYNQYLLKFLAYHYVSNRFRTFMLDCEFERMEAGWLMEEGRKMRHSDGSCPTADVPSADEDPDLSPRHSSSGMSIWDYIEKYHKKSPIFHNFMYSPSDQESVLRPYSNISNLKVWDYYLKEDLAHGPSYDLEVVEKEVRMEEEQRLIDGPFLPNPRKVINGCYDNVDAIQPDMFVHLLEELHRLQLDGAPIVHRWHGLWEQLEAPRREAILHRQVSFNTQIVRYHGRSIHKRSTVELLVKGKMLGEAAKMFSQPHHFEKFTYTTPAYCDYCHHVLWGLVKTGMRCSDCGFNCHEKCMSHVPKNCTKLRPVSEVSNSSTNLSIQMSDTASVTGGDDFSGVVAEHRTHEGYLFKRGALLKGWKQRWFVLDSMKHQLRYYDSREDSNCKGFIDLAEVTSVGTLKNVQGAPKKSDENAFFEMKTMKRIYNFLAPESASAQDWIDKVQSCIQ</sequence>
<feature type="region of interest" description="Disordered" evidence="5">
    <location>
        <begin position="709"/>
        <end position="740"/>
    </location>
</feature>
<dbReference type="SMART" id="SM00233">
    <property type="entry name" value="PH"/>
    <property type="match status" value="1"/>
</dbReference>
<dbReference type="PROSITE" id="PS50081">
    <property type="entry name" value="ZF_DAG_PE_2"/>
    <property type="match status" value="1"/>
</dbReference>
<dbReference type="CDD" id="cd13208">
    <property type="entry name" value="PH-GRAM_MTMR5_MTMR13"/>
    <property type="match status" value="1"/>
</dbReference>
<dbReference type="InterPro" id="IPR001849">
    <property type="entry name" value="PH_domain"/>
</dbReference>
<dbReference type="InterPro" id="IPR001194">
    <property type="entry name" value="cDENN_dom"/>
</dbReference>
<protein>
    <recommendedName>
        <fullName evidence="13">Myotubularin-related protein 13</fullName>
    </recommendedName>
</protein>
<dbReference type="Pfam" id="PF00130">
    <property type="entry name" value="C1_1"/>
    <property type="match status" value="1"/>
</dbReference>
<dbReference type="PROSITE" id="PS51339">
    <property type="entry name" value="PPASE_MYOTUBULARIN"/>
    <property type="match status" value="1"/>
</dbReference>
<dbReference type="InterPro" id="IPR037516">
    <property type="entry name" value="Tripartite_DENN"/>
</dbReference>
<evidence type="ECO:0000256" key="3">
    <source>
        <dbReference type="ARBA" id="ARBA00022723"/>
    </source>
</evidence>
<evidence type="ECO:0000259" key="9">
    <source>
        <dbReference type="PROSITE" id="PS51339"/>
    </source>
</evidence>
<dbReference type="Gene3D" id="3.40.50.11500">
    <property type="match status" value="1"/>
</dbReference>
<dbReference type="GO" id="GO:0016020">
    <property type="term" value="C:membrane"/>
    <property type="evidence" value="ECO:0007669"/>
    <property type="project" value="TreeGrafter"/>
</dbReference>
<feature type="region of interest" description="Disordered" evidence="5">
    <location>
        <begin position="1512"/>
        <end position="1535"/>
    </location>
</feature>
<feature type="compositionally biased region" description="Polar residues" evidence="5">
    <location>
        <begin position="714"/>
        <end position="724"/>
    </location>
</feature>
<dbReference type="InterPro" id="IPR005112">
    <property type="entry name" value="dDENN_dom"/>
</dbReference>
<evidence type="ECO:0000256" key="1">
    <source>
        <dbReference type="ARBA" id="ARBA00007471"/>
    </source>
</evidence>
<dbReference type="Pfam" id="PF02141">
    <property type="entry name" value="DENN"/>
    <property type="match status" value="1"/>
</dbReference>
<dbReference type="GO" id="GO:0005085">
    <property type="term" value="F:guanyl-nucleotide exchange factor activity"/>
    <property type="evidence" value="ECO:0007669"/>
    <property type="project" value="TreeGrafter"/>
</dbReference>
<keyword evidence="4" id="KW-0862">Zinc</keyword>
<feature type="region of interest" description="Disordered" evidence="5">
    <location>
        <begin position="1084"/>
        <end position="1107"/>
    </location>
</feature>
<evidence type="ECO:0000313" key="11">
    <source>
        <dbReference type="EnsemblMetazoa" id="CapteP211961"/>
    </source>
</evidence>
<evidence type="ECO:0000313" key="10">
    <source>
        <dbReference type="EMBL" id="ELU18006.1"/>
    </source>
</evidence>
<dbReference type="PROSITE" id="PS00479">
    <property type="entry name" value="ZF_DAG_PE_1"/>
    <property type="match status" value="1"/>
</dbReference>
<dbReference type="Gene3D" id="3.30.450.200">
    <property type="match status" value="1"/>
</dbReference>
<dbReference type="InterPro" id="IPR046349">
    <property type="entry name" value="C1-like_sf"/>
</dbReference>
<feature type="region of interest" description="Disordered" evidence="5">
    <location>
        <begin position="95"/>
        <end position="116"/>
    </location>
</feature>
<dbReference type="SMART" id="SM00799">
    <property type="entry name" value="DENN"/>
    <property type="match status" value="1"/>
</dbReference>
<evidence type="ECO:0000259" key="6">
    <source>
        <dbReference type="PROSITE" id="PS50003"/>
    </source>
</evidence>
<name>R7VL69_CAPTE</name>
<reference evidence="10 12" key="2">
    <citation type="journal article" date="2013" name="Nature">
        <title>Insights into bilaterian evolution from three spiralian genomes.</title>
        <authorList>
            <person name="Simakov O."/>
            <person name="Marletaz F."/>
            <person name="Cho S.J."/>
            <person name="Edsinger-Gonzales E."/>
            <person name="Havlak P."/>
            <person name="Hellsten U."/>
            <person name="Kuo D.H."/>
            <person name="Larsson T."/>
            <person name="Lv J."/>
            <person name="Arendt D."/>
            <person name="Savage R."/>
            <person name="Osoegawa K."/>
            <person name="de Jong P."/>
            <person name="Grimwood J."/>
            <person name="Chapman J.A."/>
            <person name="Shapiro H."/>
            <person name="Aerts A."/>
            <person name="Otillar R.P."/>
            <person name="Terry A.Y."/>
            <person name="Boore J.L."/>
            <person name="Grigoriev I.V."/>
            <person name="Lindberg D.R."/>
            <person name="Seaver E.C."/>
            <person name="Weisblat D.A."/>
            <person name="Putnam N.H."/>
            <person name="Rokhsar D.S."/>
        </authorList>
    </citation>
    <scope>NUCLEOTIDE SEQUENCE</scope>
    <source>
        <strain evidence="10 12">I ESC-2004</strain>
    </source>
</reference>
<evidence type="ECO:0008006" key="13">
    <source>
        <dbReference type="Google" id="ProtNLM"/>
    </source>
</evidence>
<dbReference type="Pfam" id="PF02893">
    <property type="entry name" value="GRAM"/>
    <property type="match status" value="1"/>
</dbReference>
<dbReference type="EMBL" id="AMQN01016525">
    <property type="status" value="NOT_ANNOTATED_CDS"/>
    <property type="molecule type" value="Genomic_DNA"/>
</dbReference>
<evidence type="ECO:0000313" key="12">
    <source>
        <dbReference type="Proteomes" id="UP000014760"/>
    </source>
</evidence>
<dbReference type="InterPro" id="IPR029021">
    <property type="entry name" value="Prot-tyrosine_phosphatase-like"/>
</dbReference>
<dbReference type="Gene3D" id="2.30.29.30">
    <property type="entry name" value="Pleckstrin-homology domain (PH domain)/Phosphotyrosine-binding domain (PTB)"/>
    <property type="match status" value="1"/>
</dbReference>
<evidence type="ECO:0000259" key="7">
    <source>
        <dbReference type="PROSITE" id="PS50081"/>
    </source>
</evidence>
<dbReference type="InterPro" id="IPR010569">
    <property type="entry name" value="Myotubularin-like_Pase_dom"/>
</dbReference>
<dbReference type="Pfam" id="PF12335">
    <property type="entry name" value="SBF2"/>
    <property type="match status" value="1"/>
</dbReference>
<dbReference type="EMBL" id="KB292164">
    <property type="protein sequence ID" value="ELU18006.1"/>
    <property type="molecule type" value="Genomic_DNA"/>
</dbReference>
<organism evidence="10">
    <name type="scientific">Capitella teleta</name>
    <name type="common">Polychaete worm</name>
    <dbReference type="NCBI Taxonomy" id="283909"/>
    <lineage>
        <taxon>Eukaryota</taxon>
        <taxon>Metazoa</taxon>
        <taxon>Spiralia</taxon>
        <taxon>Lophotrochozoa</taxon>
        <taxon>Annelida</taxon>
        <taxon>Polychaeta</taxon>
        <taxon>Sedentaria</taxon>
        <taxon>Scolecida</taxon>
        <taxon>Capitellidae</taxon>
        <taxon>Capitella</taxon>
    </lineage>
</organism>
<dbReference type="SUPFAM" id="SSF50729">
    <property type="entry name" value="PH domain-like"/>
    <property type="match status" value="2"/>
</dbReference>
<dbReference type="InterPro" id="IPR043153">
    <property type="entry name" value="DENN_C"/>
</dbReference>
<reference evidence="11" key="3">
    <citation type="submission" date="2015-06" db="UniProtKB">
        <authorList>
            <consortium name="EnsemblMetazoa"/>
        </authorList>
    </citation>
    <scope>IDENTIFICATION</scope>
</reference>
<dbReference type="PANTHER" id="PTHR10807:SF109">
    <property type="entry name" value="SET DOMAIN BINDING FACTOR, ISOFORM A"/>
    <property type="match status" value="1"/>
</dbReference>
<dbReference type="CDD" id="cd14534">
    <property type="entry name" value="PTP-MTMR5-like"/>
    <property type="match status" value="1"/>
</dbReference>
<reference evidence="12" key="1">
    <citation type="submission" date="2012-12" db="EMBL/GenBank/DDBJ databases">
        <authorList>
            <person name="Hellsten U."/>
            <person name="Grimwood J."/>
            <person name="Chapman J.A."/>
            <person name="Shapiro H."/>
            <person name="Aerts A."/>
            <person name="Otillar R.P."/>
            <person name="Terry A.Y."/>
            <person name="Boore J.L."/>
            <person name="Simakov O."/>
            <person name="Marletaz F."/>
            <person name="Cho S.-J."/>
            <person name="Edsinger-Gonzales E."/>
            <person name="Havlak P."/>
            <person name="Kuo D.-H."/>
            <person name="Larsson T."/>
            <person name="Lv J."/>
            <person name="Arendt D."/>
            <person name="Savage R."/>
            <person name="Osoegawa K."/>
            <person name="de Jong P."/>
            <person name="Lindberg D.R."/>
            <person name="Seaver E.C."/>
            <person name="Weisblat D.A."/>
            <person name="Putnam N.H."/>
            <person name="Grigoriev I.V."/>
            <person name="Rokhsar D.S."/>
        </authorList>
    </citation>
    <scope>NUCLEOTIDE SEQUENCE</scope>
    <source>
        <strain evidence="12">I ESC-2004</strain>
    </source>
</reference>
<dbReference type="Proteomes" id="UP000014760">
    <property type="component" value="Unassembled WGS sequence"/>
</dbReference>
<dbReference type="Pfam" id="PF00169">
    <property type="entry name" value="PH"/>
    <property type="match status" value="1"/>
</dbReference>
<dbReference type="SUPFAM" id="SSF52799">
    <property type="entry name" value="(Phosphotyrosine protein) phosphatases II"/>
    <property type="match status" value="1"/>
</dbReference>
<dbReference type="InterPro" id="IPR011993">
    <property type="entry name" value="PH-like_dom_sf"/>
</dbReference>
<dbReference type="PANTHER" id="PTHR10807">
    <property type="entry name" value="MYOTUBULARIN-RELATED"/>
    <property type="match status" value="1"/>
</dbReference>
<keyword evidence="2" id="KW-0597">Phosphoprotein</keyword>
<dbReference type="Pfam" id="PF06602">
    <property type="entry name" value="Myotub-related"/>
    <property type="match status" value="1"/>
</dbReference>
<dbReference type="InterPro" id="IPR022096">
    <property type="entry name" value="SBF1/SBF2"/>
</dbReference>
<dbReference type="InterPro" id="IPR030564">
    <property type="entry name" value="Myotubularin"/>
</dbReference>
<dbReference type="HOGENOM" id="CLU_002298_1_1_1"/>
<keyword evidence="12" id="KW-1185">Reference proteome</keyword>
<dbReference type="GO" id="GO:0046872">
    <property type="term" value="F:metal ion binding"/>
    <property type="evidence" value="ECO:0007669"/>
    <property type="project" value="UniProtKB-KW"/>
</dbReference>
<evidence type="ECO:0000256" key="5">
    <source>
        <dbReference type="SAM" id="MobiDB-lite"/>
    </source>
</evidence>
<gene>
    <name evidence="10" type="ORF">CAPTEDRAFT_211961</name>
</gene>
<comment type="similarity">
    <text evidence="1">Belongs to the protein-tyrosine phosphatase family. Non-receptor class myotubularin subfamily.</text>
</comment>
<dbReference type="FunFam" id="2.30.29.30:FF:000286">
    <property type="entry name" value="PH-protein kinase domain containing protein"/>
    <property type="match status" value="1"/>
</dbReference>
<proteinExistence type="inferred from homology"/>
<keyword evidence="3" id="KW-0479">Metal-binding</keyword>
<dbReference type="Gene3D" id="3.30.60.20">
    <property type="match status" value="1"/>
</dbReference>